<dbReference type="Gene3D" id="1.20.1250.20">
    <property type="entry name" value="MFS general substrate transporter like domains"/>
    <property type="match status" value="1"/>
</dbReference>
<feature type="transmembrane region" description="Helical" evidence="6">
    <location>
        <begin position="176"/>
        <end position="193"/>
    </location>
</feature>
<evidence type="ECO:0000259" key="7">
    <source>
        <dbReference type="PROSITE" id="PS50850"/>
    </source>
</evidence>
<proteinExistence type="predicted"/>
<dbReference type="Pfam" id="PF07690">
    <property type="entry name" value="MFS_1"/>
    <property type="match status" value="1"/>
</dbReference>
<dbReference type="Proteomes" id="UP000298327">
    <property type="component" value="Unassembled WGS sequence"/>
</dbReference>
<feature type="transmembrane region" description="Helical" evidence="6">
    <location>
        <begin position="384"/>
        <end position="404"/>
    </location>
</feature>
<feature type="compositionally biased region" description="Low complexity" evidence="5">
    <location>
        <begin position="26"/>
        <end position="37"/>
    </location>
</feature>
<keyword evidence="3 6" id="KW-1133">Transmembrane helix</keyword>
<dbReference type="EMBL" id="SEOQ01000032">
    <property type="protein sequence ID" value="TFY71888.1"/>
    <property type="molecule type" value="Genomic_DNA"/>
</dbReference>
<evidence type="ECO:0000256" key="3">
    <source>
        <dbReference type="ARBA" id="ARBA00022989"/>
    </source>
</evidence>
<feature type="domain" description="Major facilitator superfamily (MFS) profile" evidence="7">
    <location>
        <begin position="110"/>
        <end position="544"/>
    </location>
</feature>
<feature type="transmembrane region" description="Helical" evidence="6">
    <location>
        <begin position="337"/>
        <end position="364"/>
    </location>
</feature>
<evidence type="ECO:0000256" key="6">
    <source>
        <dbReference type="SAM" id="Phobius"/>
    </source>
</evidence>
<evidence type="ECO:0000256" key="2">
    <source>
        <dbReference type="ARBA" id="ARBA00022692"/>
    </source>
</evidence>
<feature type="transmembrane region" description="Helical" evidence="6">
    <location>
        <begin position="518"/>
        <end position="537"/>
    </location>
</feature>
<dbReference type="PANTHER" id="PTHR23502">
    <property type="entry name" value="MAJOR FACILITATOR SUPERFAMILY"/>
    <property type="match status" value="1"/>
</dbReference>
<keyword evidence="2 6" id="KW-0812">Transmembrane</keyword>
<organism evidence="8 9">
    <name type="scientific">Dentipellis fragilis</name>
    <dbReference type="NCBI Taxonomy" id="205917"/>
    <lineage>
        <taxon>Eukaryota</taxon>
        <taxon>Fungi</taxon>
        <taxon>Dikarya</taxon>
        <taxon>Basidiomycota</taxon>
        <taxon>Agaricomycotina</taxon>
        <taxon>Agaricomycetes</taxon>
        <taxon>Russulales</taxon>
        <taxon>Hericiaceae</taxon>
        <taxon>Dentipellis</taxon>
    </lineage>
</organism>
<feature type="transmembrane region" description="Helical" evidence="6">
    <location>
        <begin position="141"/>
        <end position="164"/>
    </location>
</feature>
<feature type="region of interest" description="Disordered" evidence="5">
    <location>
        <begin position="26"/>
        <end position="80"/>
    </location>
</feature>
<accession>A0A4Y9ZDP9</accession>
<reference evidence="8 9" key="1">
    <citation type="submission" date="2019-02" db="EMBL/GenBank/DDBJ databases">
        <title>Genome sequencing of the rare red list fungi Dentipellis fragilis.</title>
        <authorList>
            <person name="Buettner E."/>
            <person name="Kellner H."/>
        </authorList>
    </citation>
    <scope>NUCLEOTIDE SEQUENCE [LARGE SCALE GENOMIC DNA]</scope>
    <source>
        <strain evidence="8 9">DSM 105465</strain>
    </source>
</reference>
<feature type="transmembrane region" description="Helical" evidence="6">
    <location>
        <begin position="114"/>
        <end position="135"/>
    </location>
</feature>
<protein>
    <recommendedName>
        <fullName evidence="7">Major facilitator superfamily (MFS) profile domain-containing protein</fullName>
    </recommendedName>
</protein>
<comment type="subcellular location">
    <subcellularLocation>
        <location evidence="1">Membrane</location>
        <topology evidence="1">Multi-pass membrane protein</topology>
    </subcellularLocation>
</comment>
<dbReference type="STRING" id="205917.A0A4Y9ZDP9"/>
<dbReference type="GO" id="GO:1990961">
    <property type="term" value="P:xenobiotic detoxification by transmembrane export across the plasma membrane"/>
    <property type="evidence" value="ECO:0007669"/>
    <property type="project" value="TreeGrafter"/>
</dbReference>
<feature type="transmembrane region" description="Helical" evidence="6">
    <location>
        <begin position="484"/>
        <end position="506"/>
    </location>
</feature>
<keyword evidence="4 6" id="KW-0472">Membrane</keyword>
<evidence type="ECO:0000256" key="5">
    <source>
        <dbReference type="SAM" id="MobiDB-lite"/>
    </source>
</evidence>
<dbReference type="CDD" id="cd17323">
    <property type="entry name" value="MFS_Tpo1_MDR_like"/>
    <property type="match status" value="1"/>
</dbReference>
<comment type="caution">
    <text evidence="8">The sequence shown here is derived from an EMBL/GenBank/DDBJ whole genome shotgun (WGS) entry which is preliminary data.</text>
</comment>
<dbReference type="SUPFAM" id="SSF103473">
    <property type="entry name" value="MFS general substrate transporter"/>
    <property type="match status" value="1"/>
</dbReference>
<dbReference type="GO" id="GO:0005886">
    <property type="term" value="C:plasma membrane"/>
    <property type="evidence" value="ECO:0007669"/>
    <property type="project" value="TreeGrafter"/>
</dbReference>
<evidence type="ECO:0000313" key="8">
    <source>
        <dbReference type="EMBL" id="TFY71888.1"/>
    </source>
</evidence>
<gene>
    <name evidence="8" type="ORF">EVG20_g1102</name>
</gene>
<evidence type="ECO:0000256" key="4">
    <source>
        <dbReference type="ARBA" id="ARBA00023136"/>
    </source>
</evidence>
<dbReference type="FunFam" id="1.20.1250.20:FF:000011">
    <property type="entry name" value="MFS multidrug transporter, putative"/>
    <property type="match status" value="1"/>
</dbReference>
<feature type="transmembrane region" description="Helical" evidence="6">
    <location>
        <begin position="452"/>
        <end position="477"/>
    </location>
</feature>
<dbReference type="InterPro" id="IPR011701">
    <property type="entry name" value="MFS"/>
</dbReference>
<dbReference type="PANTHER" id="PTHR23502:SF23">
    <property type="entry name" value="FLUCONAZOLE RESISTANCE PROTEIN 1"/>
    <property type="match status" value="1"/>
</dbReference>
<feature type="transmembrane region" description="Helical" evidence="6">
    <location>
        <begin position="205"/>
        <end position="225"/>
    </location>
</feature>
<dbReference type="PROSITE" id="PS50850">
    <property type="entry name" value="MFS"/>
    <property type="match status" value="1"/>
</dbReference>
<evidence type="ECO:0000313" key="9">
    <source>
        <dbReference type="Proteomes" id="UP000298327"/>
    </source>
</evidence>
<feature type="transmembrane region" description="Helical" evidence="6">
    <location>
        <begin position="237"/>
        <end position="259"/>
    </location>
</feature>
<feature type="transmembrane region" description="Helical" evidence="6">
    <location>
        <begin position="265"/>
        <end position="287"/>
    </location>
</feature>
<sequence>MDIVLRESTFGQLANYFRHGKAFPYPNLPSRSPSPNSEKPNDAKPVSADVRPVSSDIEAVSGEAKSGSSDDKSVPTEVKPVPGDIKLVDWTGPDDPDMPCNWPRSTKLVTTANIMFMTFAFYLASAIYTSGILAVEDRFDATLIDGTLGLSLFVIAYGVGPLLLSPLSSVPSIGRSPVYVIGMFIFFILQIGTAEAKNLQTVLVLRFFAGFAGSPSISTGGASLSEIYDAAHRAYAISLWACAAVAAPVMGPLLGAALVRRYHTWAAPIWLIMGLSAVSVIFLIFTLPETSYDNILYRRARRLRQQTGDPSYRTQGEIDAACRSLTRSIAKQVVDDIMLAFVDPIILFLNLHIMLLYGLLYLWFEFFPFVFGGIYGFTEVEQGLAFFGILVGTVISYIGYTIWLRYRYVPMMRRVGADVQPESRLPPAQIGAFCVPICLFIFAWTSRASVPWIVPIIGTAFFAPGIYLSFQSVLNYLGDAYPRYVAGVFAGNAFWRSVVGGALPLAAPSMLRSLGINWASSTLGFISIAMVPIPFVLDWVRHTSLFELEWQELIRLAVRREDPLLEQTCKLDLAPSLSHGSLHAIISF</sequence>
<name>A0A4Y9ZDP9_9AGAM</name>
<dbReference type="GO" id="GO:0015244">
    <property type="term" value="F:fluconazole transmembrane transporter activity"/>
    <property type="evidence" value="ECO:0007669"/>
    <property type="project" value="TreeGrafter"/>
</dbReference>
<dbReference type="InterPro" id="IPR036259">
    <property type="entry name" value="MFS_trans_sf"/>
</dbReference>
<evidence type="ECO:0000256" key="1">
    <source>
        <dbReference type="ARBA" id="ARBA00004141"/>
    </source>
</evidence>
<dbReference type="AlphaFoldDB" id="A0A4Y9ZDP9"/>
<dbReference type="OrthoDB" id="3357846at2759"/>
<dbReference type="InterPro" id="IPR020846">
    <property type="entry name" value="MFS_dom"/>
</dbReference>
<keyword evidence="9" id="KW-1185">Reference proteome</keyword>